<evidence type="ECO:0000313" key="4">
    <source>
        <dbReference type="EMBL" id="OGK31245.1"/>
    </source>
</evidence>
<dbReference type="InterPro" id="IPR013785">
    <property type="entry name" value="Aldolase_TIM"/>
</dbReference>
<comment type="caution">
    <text evidence="4">The sequence shown here is derived from an EMBL/GenBank/DDBJ whole genome shotgun (WGS) entry which is preliminary data.</text>
</comment>
<dbReference type="PANTHER" id="PTHR21139:SF42">
    <property type="entry name" value="TRIOSEPHOSPHATE ISOMERASE"/>
    <property type="match status" value="1"/>
</dbReference>
<gene>
    <name evidence="4" type="ORF">A3D08_01070</name>
</gene>
<comment type="pathway">
    <text evidence="3">Carbohydrate biosynthesis; gluconeogenesis.</text>
</comment>
<dbReference type="Gene3D" id="3.20.20.70">
    <property type="entry name" value="Aldolase class I"/>
    <property type="match status" value="2"/>
</dbReference>
<organism evidence="4 5">
    <name type="scientific">Candidatus Roizmanbacteria bacterium RIFCSPHIGHO2_02_FULL_43_11</name>
    <dbReference type="NCBI Taxonomy" id="1802043"/>
    <lineage>
        <taxon>Bacteria</taxon>
        <taxon>Candidatus Roizmaniibacteriota</taxon>
    </lineage>
</organism>
<dbReference type="CDD" id="cd00311">
    <property type="entry name" value="TIM"/>
    <property type="match status" value="1"/>
</dbReference>
<keyword evidence="3" id="KW-0963">Cytoplasm</keyword>
<comment type="subcellular location">
    <subcellularLocation>
        <location evidence="3">Cytoplasm</location>
    </subcellularLocation>
</comment>
<dbReference type="PROSITE" id="PS51440">
    <property type="entry name" value="TIM_2"/>
    <property type="match status" value="1"/>
</dbReference>
<dbReference type="UniPathway" id="UPA00109">
    <property type="reaction ID" value="UER00189"/>
</dbReference>
<dbReference type="GO" id="GO:0005829">
    <property type="term" value="C:cytosol"/>
    <property type="evidence" value="ECO:0007669"/>
    <property type="project" value="TreeGrafter"/>
</dbReference>
<proteinExistence type="inferred from homology"/>
<name>A0A1F7HJI0_9BACT</name>
<dbReference type="EC" id="5.3.1.1" evidence="3"/>
<comment type="pathway">
    <text evidence="3">Carbohydrate degradation; glycolysis; D-glyceraldehyde 3-phosphate from glycerone phosphate: step 1/1.</text>
</comment>
<evidence type="ECO:0000313" key="5">
    <source>
        <dbReference type="Proteomes" id="UP000178098"/>
    </source>
</evidence>
<dbReference type="GO" id="GO:0004807">
    <property type="term" value="F:triose-phosphate isomerase activity"/>
    <property type="evidence" value="ECO:0007669"/>
    <property type="project" value="UniProtKB-EC"/>
</dbReference>
<dbReference type="GO" id="GO:0046166">
    <property type="term" value="P:glyceraldehyde-3-phosphate biosynthetic process"/>
    <property type="evidence" value="ECO:0007669"/>
    <property type="project" value="TreeGrafter"/>
</dbReference>
<evidence type="ECO:0000256" key="3">
    <source>
        <dbReference type="RuleBase" id="RU363013"/>
    </source>
</evidence>
<comment type="catalytic activity">
    <reaction evidence="3">
        <text>D-glyceraldehyde 3-phosphate = dihydroxyacetone phosphate</text>
        <dbReference type="Rhea" id="RHEA:18585"/>
        <dbReference type="ChEBI" id="CHEBI:57642"/>
        <dbReference type="ChEBI" id="CHEBI:59776"/>
        <dbReference type="EC" id="5.3.1.1"/>
    </reaction>
</comment>
<dbReference type="Proteomes" id="UP000178098">
    <property type="component" value="Unassembled WGS sequence"/>
</dbReference>
<dbReference type="Pfam" id="PF00121">
    <property type="entry name" value="TIM"/>
    <property type="match status" value="1"/>
</dbReference>
<dbReference type="PANTHER" id="PTHR21139">
    <property type="entry name" value="TRIOSEPHOSPHATE ISOMERASE"/>
    <property type="match status" value="1"/>
</dbReference>
<evidence type="ECO:0000256" key="2">
    <source>
        <dbReference type="ARBA" id="ARBA00023235"/>
    </source>
</evidence>
<dbReference type="EMBL" id="MFZT01000026">
    <property type="protein sequence ID" value="OGK31245.1"/>
    <property type="molecule type" value="Genomic_DNA"/>
</dbReference>
<dbReference type="GO" id="GO:0006096">
    <property type="term" value="P:glycolytic process"/>
    <property type="evidence" value="ECO:0007669"/>
    <property type="project" value="UniProtKB-UniPathway"/>
</dbReference>
<dbReference type="InterPro" id="IPR000652">
    <property type="entry name" value="Triosephosphate_isomerase"/>
</dbReference>
<accession>A0A1F7HJI0</accession>
<reference evidence="4 5" key="1">
    <citation type="journal article" date="2016" name="Nat. Commun.">
        <title>Thousands of microbial genomes shed light on interconnected biogeochemical processes in an aquifer system.</title>
        <authorList>
            <person name="Anantharaman K."/>
            <person name="Brown C.T."/>
            <person name="Hug L.A."/>
            <person name="Sharon I."/>
            <person name="Castelle C.J."/>
            <person name="Probst A.J."/>
            <person name="Thomas B.C."/>
            <person name="Singh A."/>
            <person name="Wilkins M.J."/>
            <person name="Karaoz U."/>
            <person name="Brodie E.L."/>
            <person name="Williams K.H."/>
            <person name="Hubbard S.S."/>
            <person name="Banfield J.F."/>
        </authorList>
    </citation>
    <scope>NUCLEOTIDE SEQUENCE [LARGE SCALE GENOMIC DNA]</scope>
</reference>
<protein>
    <recommendedName>
        <fullName evidence="3">Triosephosphate isomerase</fullName>
        <ecNumber evidence="3">5.3.1.1</ecNumber>
    </recommendedName>
</protein>
<keyword evidence="3" id="KW-0324">Glycolysis</keyword>
<dbReference type="UniPathway" id="UPA00138"/>
<dbReference type="AlphaFoldDB" id="A0A1F7HJI0"/>
<dbReference type="SUPFAM" id="SSF51351">
    <property type="entry name" value="Triosephosphate isomerase (TIM)"/>
    <property type="match status" value="1"/>
</dbReference>
<dbReference type="GO" id="GO:0006094">
    <property type="term" value="P:gluconeogenesis"/>
    <property type="evidence" value="ECO:0007669"/>
    <property type="project" value="UniProtKB-UniPathway"/>
</dbReference>
<keyword evidence="2 3" id="KW-0413">Isomerase</keyword>
<evidence type="ECO:0000256" key="1">
    <source>
        <dbReference type="ARBA" id="ARBA00007422"/>
    </source>
</evidence>
<keyword evidence="3" id="KW-0312">Gluconeogenesis</keyword>
<comment type="subunit">
    <text evidence="3">Homodimer.</text>
</comment>
<dbReference type="InterPro" id="IPR035990">
    <property type="entry name" value="TIM_sf"/>
</dbReference>
<sequence>MKYVIGNWKAYKSFSEVQEWLNTFTAHDLASIPQSLKVILCPPAPFLHMCAEKLHQYNISIGSQDISQFEIGPVTGEVTGTQLDGLAEYVIIGHSERRQYFHENDEVLSAKVRSALHHGLKVIFCIDGASDFIPEGVTMVVYEPIDAIGTGRNATVDSVMQMKSQLTHLPHCLYIYGGSVDSSNVTMYMQHDSIDGVLPGTAALNPQEFYELIQESLIS</sequence>
<dbReference type="GO" id="GO:0019563">
    <property type="term" value="P:glycerol catabolic process"/>
    <property type="evidence" value="ECO:0007669"/>
    <property type="project" value="TreeGrafter"/>
</dbReference>
<comment type="similarity">
    <text evidence="1 3">Belongs to the triosephosphate isomerase family.</text>
</comment>